<feature type="transmembrane region" description="Helical" evidence="1">
    <location>
        <begin position="20"/>
        <end position="45"/>
    </location>
</feature>
<dbReference type="EMBL" id="JAHRIQ010071069">
    <property type="protein sequence ID" value="MEQ2244411.1"/>
    <property type="molecule type" value="Genomic_DNA"/>
</dbReference>
<keyword evidence="3" id="KW-1185">Reference proteome</keyword>
<name>A0ABV0UH80_9TELE</name>
<evidence type="ECO:0000256" key="1">
    <source>
        <dbReference type="SAM" id="Phobius"/>
    </source>
</evidence>
<keyword evidence="1" id="KW-0472">Membrane</keyword>
<evidence type="ECO:0000313" key="3">
    <source>
        <dbReference type="Proteomes" id="UP001482620"/>
    </source>
</evidence>
<evidence type="ECO:0000313" key="2">
    <source>
        <dbReference type="EMBL" id="MEQ2244411.1"/>
    </source>
</evidence>
<comment type="caution">
    <text evidence="2">The sequence shown here is derived from an EMBL/GenBank/DDBJ whole genome shotgun (WGS) entry which is preliminary data.</text>
</comment>
<accession>A0ABV0UH80</accession>
<dbReference type="Proteomes" id="UP001482620">
    <property type="component" value="Unassembled WGS sequence"/>
</dbReference>
<keyword evidence="1" id="KW-0812">Transmembrane</keyword>
<gene>
    <name evidence="2" type="ORF">ILYODFUR_016873</name>
</gene>
<protein>
    <submittedName>
        <fullName evidence="2">Uncharacterized protein</fullName>
    </submittedName>
</protein>
<reference evidence="2 3" key="1">
    <citation type="submission" date="2021-06" db="EMBL/GenBank/DDBJ databases">
        <authorList>
            <person name="Palmer J.M."/>
        </authorList>
    </citation>
    <scope>NUCLEOTIDE SEQUENCE [LARGE SCALE GENOMIC DNA]</scope>
    <source>
        <strain evidence="3">if_2019</strain>
        <tissue evidence="2">Muscle</tissue>
    </source>
</reference>
<sequence length="123" mass="13804">MTIYVPARFITGKLVSYLTVYHLSLSLSLSLSLLVIVTVLTKVVIWEKWLLSMCRHPGCRGNQSKVVSKGNARLCSAVEKQQHKSQLRVMAHTAKVITIQSHSSSDSLTFAFSFFFLCFAKHT</sequence>
<proteinExistence type="predicted"/>
<organism evidence="2 3">
    <name type="scientific">Ilyodon furcidens</name>
    <name type="common">goldbreast splitfin</name>
    <dbReference type="NCBI Taxonomy" id="33524"/>
    <lineage>
        <taxon>Eukaryota</taxon>
        <taxon>Metazoa</taxon>
        <taxon>Chordata</taxon>
        <taxon>Craniata</taxon>
        <taxon>Vertebrata</taxon>
        <taxon>Euteleostomi</taxon>
        <taxon>Actinopterygii</taxon>
        <taxon>Neopterygii</taxon>
        <taxon>Teleostei</taxon>
        <taxon>Neoteleostei</taxon>
        <taxon>Acanthomorphata</taxon>
        <taxon>Ovalentaria</taxon>
        <taxon>Atherinomorphae</taxon>
        <taxon>Cyprinodontiformes</taxon>
        <taxon>Goodeidae</taxon>
        <taxon>Ilyodon</taxon>
    </lineage>
</organism>
<keyword evidence="1" id="KW-1133">Transmembrane helix</keyword>